<sequence>MDVYRIGHGSFRGLICVYSDDDTLEIFQQAKNLACECACLASPSEAKESHPQELQQYSRAAFLALALDKARHADSVPSILREPLDSLWGAADLEHGCMRVTPGESRGAQGQKRSRTDGVESLSHRDYFVQLWGECAAAAGGRRLPDILQATHIPGMRAQGLWVGRKKAHAILMAARGMMHEELRRSSKDVLIEDLDTQPWQLVVAGASDKIRESLVGPGIKAFRIEMRRKERCPYTKDPMSVFVAERVDGWKVIHHPHAHKDEELRFEDDKNQKKYESAFPTQDEMTRAFRLATDWSVKNRWNAFQANVFQQLLRRFKDDHRPRGFQLTDFQRGDLVEAWELSAATKADFLRFLRAGGGRGSAAEEAQADTSEHWQETQQVSSESSWWKPAWEGGWQWRSWDGWSGSTWQGADTWQERSSWASEDLGDSEEAVLRGCTRRALDGLGCHEGGTLQSAMIREFLRSESWGKVLAGLDPARCHRAEQDYRWLIEEVKISDLKYSHGNISRKFLHGEHQGLPVESLAQDLYYRRLQPTDVAALVGVRWQRKVFVICGNRRCHAMKLFAEWSASWQHEPKARVIVHDFPSLSGIEDPDVRFAFMLKATGAMDTLTGGESVQVGHRGKRR</sequence>
<accession>A0A812SNZ3</accession>
<dbReference type="EMBL" id="CAJNDS010002463">
    <property type="protein sequence ID" value="CAE7487471.1"/>
    <property type="molecule type" value="Genomic_DNA"/>
</dbReference>
<organism evidence="1 2">
    <name type="scientific">Symbiodinium natans</name>
    <dbReference type="NCBI Taxonomy" id="878477"/>
    <lineage>
        <taxon>Eukaryota</taxon>
        <taxon>Sar</taxon>
        <taxon>Alveolata</taxon>
        <taxon>Dinophyceae</taxon>
        <taxon>Suessiales</taxon>
        <taxon>Symbiodiniaceae</taxon>
        <taxon>Symbiodinium</taxon>
    </lineage>
</organism>
<keyword evidence="2" id="KW-1185">Reference proteome</keyword>
<name>A0A812SNZ3_9DINO</name>
<protein>
    <submittedName>
        <fullName evidence="1">Uncharacterized protein</fullName>
    </submittedName>
</protein>
<proteinExistence type="predicted"/>
<dbReference type="AlphaFoldDB" id="A0A812SNZ3"/>
<dbReference type="OrthoDB" id="414415at2759"/>
<evidence type="ECO:0000313" key="2">
    <source>
        <dbReference type="Proteomes" id="UP000604046"/>
    </source>
</evidence>
<dbReference type="Proteomes" id="UP000604046">
    <property type="component" value="Unassembled WGS sequence"/>
</dbReference>
<evidence type="ECO:0000313" key="1">
    <source>
        <dbReference type="EMBL" id="CAE7487471.1"/>
    </source>
</evidence>
<reference evidence="1" key="1">
    <citation type="submission" date="2021-02" db="EMBL/GenBank/DDBJ databases">
        <authorList>
            <person name="Dougan E. K."/>
            <person name="Rhodes N."/>
            <person name="Thang M."/>
            <person name="Chan C."/>
        </authorList>
    </citation>
    <scope>NUCLEOTIDE SEQUENCE</scope>
</reference>
<gene>
    <name evidence="1" type="ORF">SNAT2548_LOCUS27341</name>
</gene>
<comment type="caution">
    <text evidence="1">The sequence shown here is derived from an EMBL/GenBank/DDBJ whole genome shotgun (WGS) entry which is preliminary data.</text>
</comment>